<feature type="transmembrane region" description="Helical" evidence="7">
    <location>
        <begin position="12"/>
        <end position="42"/>
    </location>
</feature>
<keyword evidence="5 7" id="KW-1133">Transmembrane helix</keyword>
<feature type="transmembrane region" description="Helical" evidence="7">
    <location>
        <begin position="189"/>
        <end position="213"/>
    </location>
</feature>
<dbReference type="PANTHER" id="PTHR33362:SF5">
    <property type="entry name" value="C4-DICARBOXYLATE TRAP TRANSPORTER LARGE PERMEASE PROTEIN DCTM"/>
    <property type="match status" value="1"/>
</dbReference>
<evidence type="ECO:0000256" key="6">
    <source>
        <dbReference type="ARBA" id="ARBA00023136"/>
    </source>
</evidence>
<dbReference type="Pfam" id="PF06808">
    <property type="entry name" value="DctM"/>
    <property type="match status" value="1"/>
</dbReference>
<evidence type="ECO:0000256" key="4">
    <source>
        <dbReference type="ARBA" id="ARBA00022692"/>
    </source>
</evidence>
<comment type="function">
    <text evidence="7">Part of the tripartite ATP-independent periplasmic (TRAP) transport system.</text>
</comment>
<comment type="subunit">
    <text evidence="7">The complex comprises the extracytoplasmic solute receptor protein and the two transmembrane proteins.</text>
</comment>
<dbReference type="Proteomes" id="UP001191082">
    <property type="component" value="Unassembled WGS sequence"/>
</dbReference>
<keyword evidence="6 7" id="KW-0472">Membrane</keyword>
<feature type="transmembrane region" description="Helical" evidence="7">
    <location>
        <begin position="291"/>
        <end position="315"/>
    </location>
</feature>
<dbReference type="NCBIfam" id="TIGR00786">
    <property type="entry name" value="dctM"/>
    <property type="match status" value="1"/>
</dbReference>
<comment type="caution">
    <text evidence="9">The sequence shown here is derived from an EMBL/GenBank/DDBJ whole genome shotgun (WGS) entry which is preliminary data.</text>
</comment>
<gene>
    <name evidence="9" type="ORF">FGK64_19885</name>
</gene>
<feature type="transmembrane region" description="Helical" evidence="7">
    <location>
        <begin position="234"/>
        <end position="255"/>
    </location>
</feature>
<evidence type="ECO:0000313" key="10">
    <source>
        <dbReference type="Proteomes" id="UP001191082"/>
    </source>
</evidence>
<evidence type="ECO:0000256" key="2">
    <source>
        <dbReference type="ARBA" id="ARBA00022475"/>
    </source>
</evidence>
<feature type="transmembrane region" description="Helical" evidence="7">
    <location>
        <begin position="420"/>
        <end position="442"/>
    </location>
</feature>
<feature type="transmembrane region" description="Helical" evidence="7">
    <location>
        <begin position="261"/>
        <end position="279"/>
    </location>
</feature>
<evidence type="ECO:0000256" key="3">
    <source>
        <dbReference type="ARBA" id="ARBA00022519"/>
    </source>
</evidence>
<evidence type="ECO:0000256" key="7">
    <source>
        <dbReference type="RuleBase" id="RU369079"/>
    </source>
</evidence>
<feature type="transmembrane region" description="Helical" evidence="7">
    <location>
        <begin position="374"/>
        <end position="400"/>
    </location>
</feature>
<organism evidence="9 10">
    <name type="scientific">Arenibacterium halophilum</name>
    <dbReference type="NCBI Taxonomy" id="2583821"/>
    <lineage>
        <taxon>Bacteria</taxon>
        <taxon>Pseudomonadati</taxon>
        <taxon>Pseudomonadota</taxon>
        <taxon>Alphaproteobacteria</taxon>
        <taxon>Rhodobacterales</taxon>
        <taxon>Paracoccaceae</taxon>
        <taxon>Arenibacterium</taxon>
    </lineage>
</organism>
<keyword evidence="10" id="KW-1185">Reference proteome</keyword>
<feature type="transmembrane region" description="Helical" evidence="7">
    <location>
        <begin position="335"/>
        <end position="362"/>
    </location>
</feature>
<feature type="transmembrane region" description="Helical" evidence="7">
    <location>
        <begin position="153"/>
        <end position="177"/>
    </location>
</feature>
<evidence type="ECO:0000256" key="1">
    <source>
        <dbReference type="ARBA" id="ARBA00004429"/>
    </source>
</evidence>
<feature type="domain" description="TRAP C4-dicarboxylate transport system permease DctM subunit" evidence="8">
    <location>
        <begin position="11"/>
        <end position="436"/>
    </location>
</feature>
<evidence type="ECO:0000256" key="5">
    <source>
        <dbReference type="ARBA" id="ARBA00022989"/>
    </source>
</evidence>
<evidence type="ECO:0000313" key="9">
    <source>
        <dbReference type="EMBL" id="TMV09348.1"/>
    </source>
</evidence>
<sequence length="446" mass="47712">MNPILLVECILVLVLILLFLRVPIGFALGVCATLGIFLFFAWPEGGDFNPAFAWPPTLNFLSHEPYGFLHSYPLTMVPLFIGLGHVANRCGFTGDLFGAIRVWLTRLPGNLAIASIFGCAGFSAITGSSVACASAMSRIAVPEMLRNGYRPSLATASVAAGGTLGSLIPPSLLFALYGIFTEQSIGKLFIAGIVPGLISVAGFVVVIVIWATLKPEAAPRTTQTFTREQKMKSLAALWPITLLFVVAVGGLYSGIFTPTEAAAISFVTAIGLGLVLRRIDLKGLLGAFRETALQTAMVFVIAIGAKMLVSLIALTGFTPYLLNLTEQADLSDVGIILSIVVLFLFLGMFLDSIGIILIAVPITAPLVETLGFDLIWFGVIVIKLLEIGLVTPPVGMNVFVIKGMMKNEVELSAIFKGVTWFLLSEFVVLTLLLLFPILSLWLPNSM</sequence>
<dbReference type="InterPro" id="IPR004681">
    <property type="entry name" value="TRAP_DctM"/>
</dbReference>
<protein>
    <recommendedName>
        <fullName evidence="7">TRAP transporter large permease protein</fullName>
    </recommendedName>
</protein>
<dbReference type="RefSeq" id="WP_138865620.1">
    <property type="nucleotide sequence ID" value="NZ_VCPC01000005.1"/>
</dbReference>
<keyword evidence="7" id="KW-0813">Transport</keyword>
<proteinExistence type="inferred from homology"/>
<dbReference type="EMBL" id="VCPC01000005">
    <property type="protein sequence ID" value="TMV09348.1"/>
    <property type="molecule type" value="Genomic_DNA"/>
</dbReference>
<keyword evidence="2" id="KW-1003">Cell membrane</keyword>
<accession>A0ABY2X229</accession>
<evidence type="ECO:0000259" key="8">
    <source>
        <dbReference type="Pfam" id="PF06808"/>
    </source>
</evidence>
<dbReference type="PANTHER" id="PTHR33362">
    <property type="entry name" value="SIALIC ACID TRAP TRANSPORTER PERMEASE PROTEIN SIAT-RELATED"/>
    <property type="match status" value="1"/>
</dbReference>
<comment type="caution">
    <text evidence="7">Lacks conserved residue(s) required for the propagation of feature annotation.</text>
</comment>
<dbReference type="InterPro" id="IPR010656">
    <property type="entry name" value="DctM"/>
</dbReference>
<keyword evidence="4 7" id="KW-0812">Transmembrane</keyword>
<comment type="subcellular location">
    <subcellularLocation>
        <location evidence="1 7">Cell inner membrane</location>
        <topology evidence="1 7">Multi-pass membrane protein</topology>
    </subcellularLocation>
</comment>
<comment type="similarity">
    <text evidence="7">Belongs to the TRAP transporter large permease family.</text>
</comment>
<dbReference type="PIRSF" id="PIRSF006066">
    <property type="entry name" value="HI0050"/>
    <property type="match status" value="1"/>
</dbReference>
<name>A0ABY2X229_9RHOB</name>
<keyword evidence="3 7" id="KW-0997">Cell inner membrane</keyword>
<reference evidence="9 10" key="1">
    <citation type="submission" date="2019-05" db="EMBL/GenBank/DDBJ databases">
        <title>Marivita sp. nov. isolated from sea sediment.</title>
        <authorList>
            <person name="Kim W."/>
        </authorList>
    </citation>
    <scope>NUCLEOTIDE SEQUENCE [LARGE SCALE GENOMIC DNA]</scope>
    <source>
        <strain evidence="9 10">CAU 1492</strain>
    </source>
</reference>
<feature type="transmembrane region" description="Helical" evidence="7">
    <location>
        <begin position="111"/>
        <end position="132"/>
    </location>
</feature>